<feature type="domain" description="Large ribosomal subunit protein bL25 beta" evidence="1">
    <location>
        <begin position="206"/>
        <end position="286"/>
    </location>
</feature>
<organism evidence="2 3">
    <name type="scientific">Raphidocelis subcapitata</name>
    <dbReference type="NCBI Taxonomy" id="307507"/>
    <lineage>
        <taxon>Eukaryota</taxon>
        <taxon>Viridiplantae</taxon>
        <taxon>Chlorophyta</taxon>
        <taxon>core chlorophytes</taxon>
        <taxon>Chlorophyceae</taxon>
        <taxon>CS clade</taxon>
        <taxon>Sphaeropleales</taxon>
        <taxon>Selenastraceae</taxon>
        <taxon>Raphidocelis</taxon>
    </lineage>
</organism>
<gene>
    <name evidence="2" type="ORF">Rsub_07774</name>
</gene>
<keyword evidence="2" id="KW-0689">Ribosomal protein</keyword>
<dbReference type="FunCoup" id="A0A2V0P674">
    <property type="interactions" value="400"/>
</dbReference>
<sequence length="292" mass="31036">MLAALSQQLWPGAARALVQSAASSSAWQQAAWALGGSGSACSSACSSSSGSGAAACSSTRRAFSNAAASTSQQEQQQQHAAPPLEIPEHEMEDGLPVVTARLRALDGTNHCSKMRRRGRTPGLLFSLPGERHVLLDLETKEAAAHVRNFGRNGLLARVMRLELRDAEGQPLGALRVLPKAVHINSSTLAVENLRLMYLPRDRTALVPIPVSIWGEESAPGVRGGGWLHVVNRTVPFACPGWAVLPAIELDVRRMNANDVIRYSDVPPPPGCALRVKDASQPVVRCAVKVGGE</sequence>
<dbReference type="GO" id="GO:0006412">
    <property type="term" value="P:translation"/>
    <property type="evidence" value="ECO:0007669"/>
    <property type="project" value="InterPro"/>
</dbReference>
<dbReference type="Gene3D" id="2.170.120.20">
    <property type="entry name" value="Ribosomal protein L25, beta domain"/>
    <property type="match status" value="1"/>
</dbReference>
<keyword evidence="2" id="KW-0687">Ribonucleoprotein</keyword>
<dbReference type="Pfam" id="PF14693">
    <property type="entry name" value="Ribosomal_TL5_C"/>
    <property type="match status" value="1"/>
</dbReference>
<protein>
    <submittedName>
        <fullName evidence="2">50S ribosomal protein L25</fullName>
    </submittedName>
</protein>
<dbReference type="GO" id="GO:0008097">
    <property type="term" value="F:5S rRNA binding"/>
    <property type="evidence" value="ECO:0007669"/>
    <property type="project" value="TreeGrafter"/>
</dbReference>
<dbReference type="SUPFAM" id="SSF50715">
    <property type="entry name" value="Ribosomal protein L25-like"/>
    <property type="match status" value="1"/>
</dbReference>
<dbReference type="STRING" id="307507.A0A2V0P674"/>
<name>A0A2V0P674_9CHLO</name>
<dbReference type="InterPro" id="IPR037121">
    <property type="entry name" value="Ribosomal_bL25_C"/>
</dbReference>
<dbReference type="GO" id="GO:0003735">
    <property type="term" value="F:structural constituent of ribosome"/>
    <property type="evidence" value="ECO:0007669"/>
    <property type="project" value="InterPro"/>
</dbReference>
<dbReference type="InParanoid" id="A0A2V0P674"/>
<dbReference type="InterPro" id="IPR011035">
    <property type="entry name" value="Ribosomal_bL25/Gln-tRNA_synth"/>
</dbReference>
<proteinExistence type="predicted"/>
<evidence type="ECO:0000259" key="1">
    <source>
        <dbReference type="Pfam" id="PF14693"/>
    </source>
</evidence>
<evidence type="ECO:0000313" key="2">
    <source>
        <dbReference type="EMBL" id="GBF95346.1"/>
    </source>
</evidence>
<dbReference type="Proteomes" id="UP000247498">
    <property type="component" value="Unassembled WGS sequence"/>
</dbReference>
<dbReference type="InterPro" id="IPR020930">
    <property type="entry name" value="Ribosomal_uL5_bac-type"/>
</dbReference>
<reference evidence="2 3" key="1">
    <citation type="journal article" date="2018" name="Sci. Rep.">
        <title>Raphidocelis subcapitata (=Pseudokirchneriella subcapitata) provides an insight into genome evolution and environmental adaptations in the Sphaeropleales.</title>
        <authorList>
            <person name="Suzuki S."/>
            <person name="Yamaguchi H."/>
            <person name="Nakajima N."/>
            <person name="Kawachi M."/>
        </authorList>
    </citation>
    <scope>NUCLEOTIDE SEQUENCE [LARGE SCALE GENOMIC DNA]</scope>
    <source>
        <strain evidence="2 3">NIES-35</strain>
    </source>
</reference>
<dbReference type="OrthoDB" id="193674at2759"/>
<dbReference type="AlphaFoldDB" id="A0A2V0P674"/>
<dbReference type="EMBL" id="BDRX01000063">
    <property type="protein sequence ID" value="GBF95346.1"/>
    <property type="molecule type" value="Genomic_DNA"/>
</dbReference>
<dbReference type="PANTHER" id="PTHR33284">
    <property type="entry name" value="RIBOSOMAL PROTEIN L25/GLN-TRNA SYNTHETASE, ANTI-CODON-BINDING DOMAIN-CONTAINING PROTEIN"/>
    <property type="match status" value="1"/>
</dbReference>
<evidence type="ECO:0000313" key="3">
    <source>
        <dbReference type="Proteomes" id="UP000247498"/>
    </source>
</evidence>
<dbReference type="InterPro" id="IPR020057">
    <property type="entry name" value="Ribosomal_bL25_b-dom"/>
</dbReference>
<keyword evidence="3" id="KW-1185">Reference proteome</keyword>
<dbReference type="PANTHER" id="PTHR33284:SF1">
    <property type="entry name" value="RIBOSOMAL PROTEIN L25_GLN-TRNA SYNTHETASE, ANTI-CODON-BINDING DOMAIN-CONTAINING PROTEIN"/>
    <property type="match status" value="1"/>
</dbReference>
<dbReference type="GO" id="GO:0022625">
    <property type="term" value="C:cytosolic large ribosomal subunit"/>
    <property type="evidence" value="ECO:0007669"/>
    <property type="project" value="TreeGrafter"/>
</dbReference>
<accession>A0A2V0P674</accession>
<comment type="caution">
    <text evidence="2">The sequence shown here is derived from an EMBL/GenBank/DDBJ whole genome shotgun (WGS) entry which is preliminary data.</text>
</comment>